<sequence>MTRACLPPYAEITAPRFVAPAGACDSHAHVFGPYAAFPLDEDRSYTPPENGAERFIQHLDRLGLTRGVLVTASAQGVDNRNVVAALQAYPERLRAVAVVRADISDAELDALAEAGVRGARFNLYKHEGKSVYRNGVGLADFEALAPRLKERGWHAQIWVHAPDLPELSSVLLKPGIDLVVDHMGRMNTARGVEDTGFRYLCELLRAGRAWVKISGADRNTAGGPPYADITPFAQALLRANAQRVVWGTDWPHINYYEAARVPDDGVLLNLLGEWLSDEGLRRQVLVDNPARLYGFSG</sequence>
<dbReference type="EMBL" id="PYAL01000011">
    <property type="protein sequence ID" value="RXN82732.1"/>
    <property type="molecule type" value="Genomic_DNA"/>
</dbReference>
<dbReference type="GO" id="GO:0016787">
    <property type="term" value="F:hydrolase activity"/>
    <property type="evidence" value="ECO:0007669"/>
    <property type="project" value="UniProtKB-KW"/>
</dbReference>
<protein>
    <submittedName>
        <fullName evidence="2">Amidohydrolase</fullName>
    </submittedName>
</protein>
<dbReference type="SUPFAM" id="SSF51556">
    <property type="entry name" value="Metallo-dependent hydrolases"/>
    <property type="match status" value="1"/>
</dbReference>
<accession>A0A4Q1HBZ7</accession>
<dbReference type="InterPro" id="IPR052358">
    <property type="entry name" value="Aro_Compnd_Degr_Hydrolases"/>
</dbReference>
<gene>
    <name evidence="2" type="ORF">C7R54_28540</name>
</gene>
<organism evidence="2 3">
    <name type="scientific">Achromobacter aloeverae</name>
    <dbReference type="NCBI Taxonomy" id="1750518"/>
    <lineage>
        <taxon>Bacteria</taxon>
        <taxon>Pseudomonadati</taxon>
        <taxon>Pseudomonadota</taxon>
        <taxon>Betaproteobacteria</taxon>
        <taxon>Burkholderiales</taxon>
        <taxon>Alcaligenaceae</taxon>
        <taxon>Achromobacter</taxon>
    </lineage>
</organism>
<keyword evidence="2" id="KW-0378">Hydrolase</keyword>
<dbReference type="InterPro" id="IPR006680">
    <property type="entry name" value="Amidohydro-rel"/>
</dbReference>
<reference evidence="2 3" key="1">
    <citation type="journal article" date="2017" name="Int. J. Syst. Evol. Microbiol.">
        <title>Achromobacter aloeverae sp. nov., isolated from the root of Aloe vera (L.) Burm.f.</title>
        <authorList>
            <person name="Kuncharoen N."/>
            <person name="Muramatsu Y."/>
            <person name="Shibata C."/>
            <person name="Kamakura Y."/>
            <person name="Nakagawa Y."/>
            <person name="Tanasupawat S."/>
        </authorList>
    </citation>
    <scope>NUCLEOTIDE SEQUENCE [LARGE SCALE GENOMIC DNA]</scope>
    <source>
        <strain evidence="2 3">AVA-1</strain>
    </source>
</reference>
<dbReference type="OrthoDB" id="9787654at2"/>
<comment type="caution">
    <text evidence="2">The sequence shown here is derived from an EMBL/GenBank/DDBJ whole genome shotgun (WGS) entry which is preliminary data.</text>
</comment>
<proteinExistence type="predicted"/>
<dbReference type="Proteomes" id="UP000290849">
    <property type="component" value="Unassembled WGS sequence"/>
</dbReference>
<dbReference type="PANTHER" id="PTHR35563">
    <property type="entry name" value="BARREL METAL-DEPENDENT HYDROLASE, PUTATIVE (AFU_ORTHOLOGUE AFUA_1G16240)-RELATED"/>
    <property type="match status" value="1"/>
</dbReference>
<name>A0A4Q1HBZ7_9BURK</name>
<evidence type="ECO:0000313" key="3">
    <source>
        <dbReference type="Proteomes" id="UP000290849"/>
    </source>
</evidence>
<dbReference type="PANTHER" id="PTHR35563:SF2">
    <property type="entry name" value="BARREL METAL-DEPENDENT HYDROLASE, PUTATIVE (AFU_ORTHOLOGUE AFUA_1G16240)-RELATED"/>
    <property type="match status" value="1"/>
</dbReference>
<evidence type="ECO:0000313" key="2">
    <source>
        <dbReference type="EMBL" id="RXN82732.1"/>
    </source>
</evidence>
<dbReference type="Pfam" id="PF04909">
    <property type="entry name" value="Amidohydro_2"/>
    <property type="match status" value="1"/>
</dbReference>
<feature type="domain" description="Amidohydrolase-related" evidence="1">
    <location>
        <begin position="24"/>
        <end position="295"/>
    </location>
</feature>
<dbReference type="RefSeq" id="WP_129154334.1">
    <property type="nucleotide sequence ID" value="NZ_JBHSDO010000011.1"/>
</dbReference>
<keyword evidence="3" id="KW-1185">Reference proteome</keyword>
<dbReference type="AlphaFoldDB" id="A0A4Q1HBZ7"/>
<dbReference type="InterPro" id="IPR032466">
    <property type="entry name" value="Metal_Hydrolase"/>
</dbReference>
<dbReference type="Gene3D" id="3.20.20.140">
    <property type="entry name" value="Metal-dependent hydrolases"/>
    <property type="match status" value="1"/>
</dbReference>
<evidence type="ECO:0000259" key="1">
    <source>
        <dbReference type="Pfam" id="PF04909"/>
    </source>
</evidence>